<reference evidence="2" key="1">
    <citation type="submission" date="2020-04" db="EMBL/GenBank/DDBJ databases">
        <authorList>
            <person name="Zhang T."/>
        </authorList>
    </citation>
    <scope>NUCLEOTIDE SEQUENCE</scope>
    <source>
        <strain evidence="2">HKST-UBA14</strain>
    </source>
</reference>
<dbReference type="AlphaFoldDB" id="A0A955L5R9"/>
<evidence type="ECO:0000313" key="3">
    <source>
        <dbReference type="Proteomes" id="UP000783287"/>
    </source>
</evidence>
<dbReference type="InterPro" id="IPR003781">
    <property type="entry name" value="CoA-bd"/>
</dbReference>
<evidence type="ECO:0000313" key="2">
    <source>
        <dbReference type="EMBL" id="MCA9383554.1"/>
    </source>
</evidence>
<dbReference type="Proteomes" id="UP000783287">
    <property type="component" value="Unassembled WGS sequence"/>
</dbReference>
<dbReference type="InterPro" id="IPR036291">
    <property type="entry name" value="NAD(P)-bd_dom_sf"/>
</dbReference>
<accession>A0A955L5R9</accession>
<gene>
    <name evidence="2" type="ORF">KC909_04255</name>
</gene>
<dbReference type="SMART" id="SM00881">
    <property type="entry name" value="CoA_binding"/>
    <property type="match status" value="1"/>
</dbReference>
<reference evidence="2" key="2">
    <citation type="journal article" date="2021" name="Microbiome">
        <title>Successional dynamics and alternative stable states in a saline activated sludge microbial community over 9 years.</title>
        <authorList>
            <person name="Wang Y."/>
            <person name="Ye J."/>
            <person name="Ju F."/>
            <person name="Liu L."/>
            <person name="Boyd J.A."/>
            <person name="Deng Y."/>
            <person name="Parks D.H."/>
            <person name="Jiang X."/>
            <person name="Yin X."/>
            <person name="Woodcroft B.J."/>
            <person name="Tyson G.W."/>
            <person name="Hugenholtz P."/>
            <person name="Polz M.F."/>
            <person name="Zhang T."/>
        </authorList>
    </citation>
    <scope>NUCLEOTIDE SEQUENCE</scope>
    <source>
        <strain evidence="2">HKST-UBA14</strain>
    </source>
</reference>
<feature type="domain" description="CoA-binding" evidence="1">
    <location>
        <begin position="9"/>
        <end position="102"/>
    </location>
</feature>
<dbReference type="SUPFAM" id="SSF51735">
    <property type="entry name" value="NAD(P)-binding Rossmann-fold domains"/>
    <property type="match status" value="1"/>
</dbReference>
<name>A0A955L5R9_9BACT</name>
<dbReference type="Gene3D" id="3.40.50.720">
    <property type="entry name" value="NAD(P)-binding Rossmann-like Domain"/>
    <property type="match status" value="1"/>
</dbReference>
<dbReference type="PANTHER" id="PTHR33303:SF2">
    <property type="entry name" value="COA-BINDING DOMAIN-CONTAINING PROTEIN"/>
    <property type="match status" value="1"/>
</dbReference>
<comment type="caution">
    <text evidence="2">The sequence shown here is derived from an EMBL/GenBank/DDBJ whole genome shotgun (WGS) entry which is preliminary data.</text>
</comment>
<protein>
    <submittedName>
        <fullName evidence="2">CoA-binding protein</fullName>
    </submittedName>
</protein>
<sequence length="135" mass="15439">MDDNKTQRLLTGNMKYAVVGASNNMEKYGAKVYARLKQLGYVVYPINPREELVQGDKAYENLYQLPEQVDVLNFVVPPDIALKVTQTALDIGYKNFWYQPGSYNKEIIELHKQMGTTAITDQCILIETQDRALMD</sequence>
<evidence type="ECO:0000259" key="1">
    <source>
        <dbReference type="SMART" id="SM00881"/>
    </source>
</evidence>
<dbReference type="EMBL" id="JAGQLK010000088">
    <property type="protein sequence ID" value="MCA9383554.1"/>
    <property type="molecule type" value="Genomic_DNA"/>
</dbReference>
<dbReference type="PANTHER" id="PTHR33303">
    <property type="entry name" value="CYTOPLASMIC PROTEIN-RELATED"/>
    <property type="match status" value="1"/>
</dbReference>
<organism evidence="2 3">
    <name type="scientific">Candidatus Dojkabacteria bacterium</name>
    <dbReference type="NCBI Taxonomy" id="2099670"/>
    <lineage>
        <taxon>Bacteria</taxon>
        <taxon>Candidatus Dojkabacteria</taxon>
    </lineage>
</organism>
<dbReference type="Pfam" id="PF13380">
    <property type="entry name" value="CoA_binding_2"/>
    <property type="match status" value="1"/>
</dbReference>
<proteinExistence type="predicted"/>